<dbReference type="RefSeq" id="WP_087264720.1">
    <property type="nucleotide sequence ID" value="NZ_JBJGBV010000007.1"/>
</dbReference>
<reference evidence="2 3" key="1">
    <citation type="journal article" date="2017" name="Syst. Appl. Microbiol.">
        <title>Pseudomonas caspiana sp. nov., a citrus pathogen in the Pseudomonas syringae phylogenetic group.</title>
        <authorList>
            <person name="Busquets A."/>
            <person name="Gomila M."/>
            <person name="Beiki F."/>
            <person name="Mulet M."/>
            <person name="Rahimian H."/>
            <person name="Garcia-Valdes E."/>
            <person name="Lalucat J."/>
        </authorList>
    </citation>
    <scope>NUCLEOTIDE SEQUENCE [LARGE SCALE GENOMIC DNA]</scope>
    <source>
        <strain evidence="2 3">FBF102</strain>
    </source>
</reference>
<dbReference type="PROSITE" id="PS51750">
    <property type="entry name" value="BRO_N"/>
    <property type="match status" value="1"/>
</dbReference>
<organism evidence="2 3">
    <name type="scientific">Pseudomonas caspiana</name>
    <dbReference type="NCBI Taxonomy" id="1451454"/>
    <lineage>
        <taxon>Bacteria</taxon>
        <taxon>Pseudomonadati</taxon>
        <taxon>Pseudomonadota</taxon>
        <taxon>Gammaproteobacteria</taxon>
        <taxon>Pseudomonadales</taxon>
        <taxon>Pseudomonadaceae</taxon>
        <taxon>Pseudomonas</taxon>
    </lineage>
</organism>
<comment type="caution">
    <text evidence="2">The sequence shown here is derived from an EMBL/GenBank/DDBJ whole genome shotgun (WGS) entry which is preliminary data.</text>
</comment>
<evidence type="ECO:0000313" key="3">
    <source>
        <dbReference type="Proteomes" id="UP000195440"/>
    </source>
</evidence>
<dbReference type="AlphaFoldDB" id="A0A1Y3P679"/>
<proteinExistence type="predicted"/>
<protein>
    <submittedName>
        <fullName evidence="2">Phage antirepressor protein</fullName>
    </submittedName>
</protein>
<feature type="domain" description="Bro-N" evidence="1">
    <location>
        <begin position="3"/>
        <end position="111"/>
    </location>
</feature>
<dbReference type="InterPro" id="IPR003497">
    <property type="entry name" value="BRO_N_domain"/>
</dbReference>
<name>A0A1Y3P679_9PSED</name>
<dbReference type="PANTHER" id="PTHR36180">
    <property type="entry name" value="DNA-BINDING PROTEIN-RELATED-RELATED"/>
    <property type="match status" value="1"/>
</dbReference>
<dbReference type="SMART" id="SM01040">
    <property type="entry name" value="Bro-N"/>
    <property type="match status" value="1"/>
</dbReference>
<dbReference type="Pfam" id="PF02498">
    <property type="entry name" value="Bro-N"/>
    <property type="match status" value="1"/>
</dbReference>
<keyword evidence="3" id="KW-1185">Reference proteome</keyword>
<evidence type="ECO:0000259" key="1">
    <source>
        <dbReference type="PROSITE" id="PS51750"/>
    </source>
</evidence>
<dbReference type="Proteomes" id="UP000195440">
    <property type="component" value="Unassembled WGS sequence"/>
</dbReference>
<accession>A0A1Y3P679</accession>
<gene>
    <name evidence="2" type="ORF">AUC60_03570</name>
</gene>
<dbReference type="PANTHER" id="PTHR36180:SF2">
    <property type="entry name" value="BRO FAMILY PROTEIN"/>
    <property type="match status" value="1"/>
</dbReference>
<evidence type="ECO:0000313" key="2">
    <source>
        <dbReference type="EMBL" id="OUM75289.1"/>
    </source>
</evidence>
<dbReference type="OrthoDB" id="6982796at2"/>
<dbReference type="EMBL" id="LOHF01000002">
    <property type="protein sequence ID" value="OUM75289.1"/>
    <property type="molecule type" value="Genomic_DNA"/>
</dbReference>
<sequence length="171" mass="20266">MPTTETTPFIPTRFTRQTLPLHALMLENQAWFCARDLGRLMGLFIDERKTRKLGRDECRTLPLHCYGSTQDTLMVNESGAYALLIYHPSAQNRELREWLTLQVVPVLRDVQNPGRIERPLLGMLDWDGASMNLLHWQNESWIRLRDMPNILLHETREKRPWWRRATRFLSI</sequence>